<feature type="region of interest" description="Disordered" evidence="1">
    <location>
        <begin position="1"/>
        <end position="28"/>
    </location>
</feature>
<accession>A0A5B7JF50</accession>
<organism evidence="2 3">
    <name type="scientific">Portunus trituberculatus</name>
    <name type="common">Swimming crab</name>
    <name type="synonym">Neptunus trituberculatus</name>
    <dbReference type="NCBI Taxonomy" id="210409"/>
    <lineage>
        <taxon>Eukaryota</taxon>
        <taxon>Metazoa</taxon>
        <taxon>Ecdysozoa</taxon>
        <taxon>Arthropoda</taxon>
        <taxon>Crustacea</taxon>
        <taxon>Multicrustacea</taxon>
        <taxon>Malacostraca</taxon>
        <taxon>Eumalacostraca</taxon>
        <taxon>Eucarida</taxon>
        <taxon>Decapoda</taxon>
        <taxon>Pleocyemata</taxon>
        <taxon>Brachyura</taxon>
        <taxon>Eubrachyura</taxon>
        <taxon>Portunoidea</taxon>
        <taxon>Portunidae</taxon>
        <taxon>Portuninae</taxon>
        <taxon>Portunus</taxon>
    </lineage>
</organism>
<evidence type="ECO:0000256" key="1">
    <source>
        <dbReference type="SAM" id="MobiDB-lite"/>
    </source>
</evidence>
<evidence type="ECO:0000313" key="3">
    <source>
        <dbReference type="Proteomes" id="UP000324222"/>
    </source>
</evidence>
<proteinExistence type="predicted"/>
<gene>
    <name evidence="2" type="ORF">E2C01_090030</name>
</gene>
<evidence type="ECO:0000313" key="2">
    <source>
        <dbReference type="EMBL" id="MPC94842.1"/>
    </source>
</evidence>
<feature type="region of interest" description="Disordered" evidence="1">
    <location>
        <begin position="101"/>
        <end position="121"/>
    </location>
</feature>
<keyword evidence="3" id="KW-1185">Reference proteome</keyword>
<protein>
    <submittedName>
        <fullName evidence="2">Uncharacterized protein</fullName>
    </submittedName>
</protein>
<name>A0A5B7JF50_PORTR</name>
<dbReference type="Proteomes" id="UP000324222">
    <property type="component" value="Unassembled WGS sequence"/>
</dbReference>
<dbReference type="AlphaFoldDB" id="A0A5B7JF50"/>
<comment type="caution">
    <text evidence="2">The sequence shown here is derived from an EMBL/GenBank/DDBJ whole genome shotgun (WGS) entry which is preliminary data.</text>
</comment>
<sequence>MTRTAERTPPLSAPCPTPLPPVHPAYSQPRNLSFLRRSRVYIRGGDAKKKKTAEKQHVSVEKVMHGRVENIIQRRHVLLSVWREGRGGAQRRTTGTCCCRKDGKGREGDAMTPGSSVRRSF</sequence>
<dbReference type="EMBL" id="VSRR010100036">
    <property type="protein sequence ID" value="MPC94842.1"/>
    <property type="molecule type" value="Genomic_DNA"/>
</dbReference>
<reference evidence="2 3" key="1">
    <citation type="submission" date="2019-05" db="EMBL/GenBank/DDBJ databases">
        <title>Another draft genome of Portunus trituberculatus and its Hox gene families provides insights of decapod evolution.</title>
        <authorList>
            <person name="Jeong J.-H."/>
            <person name="Song I."/>
            <person name="Kim S."/>
            <person name="Choi T."/>
            <person name="Kim D."/>
            <person name="Ryu S."/>
            <person name="Kim W."/>
        </authorList>
    </citation>
    <scope>NUCLEOTIDE SEQUENCE [LARGE SCALE GENOMIC DNA]</scope>
    <source>
        <tissue evidence="2">Muscle</tissue>
    </source>
</reference>
<feature type="compositionally biased region" description="Pro residues" evidence="1">
    <location>
        <begin position="11"/>
        <end position="23"/>
    </location>
</feature>